<dbReference type="Proteomes" id="UP000034805">
    <property type="component" value="Unassembled WGS sequence"/>
</dbReference>
<proteinExistence type="predicted"/>
<dbReference type="STRING" id="113540.ENSSFOP00015026867"/>
<dbReference type="Pfam" id="PF11669">
    <property type="entry name" value="WBP-1"/>
    <property type="match status" value="1"/>
</dbReference>
<feature type="non-terminal residue" evidence="3">
    <location>
        <position position="399"/>
    </location>
</feature>
<gene>
    <name evidence="3" type="ORF">Z043_114991</name>
</gene>
<feature type="compositionally biased region" description="Low complexity" evidence="1">
    <location>
        <begin position="260"/>
        <end position="273"/>
    </location>
</feature>
<feature type="region of interest" description="Disordered" evidence="1">
    <location>
        <begin position="287"/>
        <end position="312"/>
    </location>
</feature>
<comment type="caution">
    <text evidence="3">The sequence shown here is derived from an EMBL/GenBank/DDBJ whole genome shotgun (WGS) entry which is preliminary data.</text>
</comment>
<dbReference type="EMBL" id="JARO02005604">
    <property type="protein sequence ID" value="KPP66499.1"/>
    <property type="molecule type" value="Genomic_DNA"/>
</dbReference>
<dbReference type="InterPro" id="IPR051994">
    <property type="entry name" value="WW_domain-binding"/>
</dbReference>
<keyword evidence="2" id="KW-1133">Transmembrane helix</keyword>
<feature type="transmembrane region" description="Helical" evidence="2">
    <location>
        <begin position="105"/>
        <end position="123"/>
    </location>
</feature>
<protein>
    <submittedName>
        <fullName evidence="3">WW domain-binding protein 1-like</fullName>
    </submittedName>
</protein>
<sequence>SLRDDSSPSACPVSAGWGPEAVTLSTGPHANNGAVTLDGGPLNLHHAMMFVSPTPAMDENEEATTVPLIGSPKYCPGDNNKGGYLCESGHCCGEMGCCTYYYELWWFWLLWTVLILFSCCCAYRHRRAKLRIQQQHQRQREINLMAYHGALSHPTSMLDLSFLSSFKLPSYEEVAAQPRTPPPPYSTVFALHGSRHYEHAGPSGITASQSSDNYTSCSCESCSTVSPSSTSISMQVSDETSNVSTPGETDESRVPSATHATLASPPESSTSTPALTLADLLGALRQQREGEVPPEEPSEDAPSRKPALSPPKRTVFSSNVDFFEPDIVSSVASLSEDEDADESHFRHRRMTGDSGIEVCRCQVESEDEEEEAEPRMSKVTGTEDPGPVHDSADCSNRTQ</sequence>
<keyword evidence="2" id="KW-0812">Transmembrane</keyword>
<dbReference type="PANTHER" id="PTHR16209:SF5">
    <property type="entry name" value="WW DOMAIN-BINDING PROTEIN 1"/>
    <property type="match status" value="1"/>
</dbReference>
<accession>A0A0P7YHB0</accession>
<dbReference type="AlphaFoldDB" id="A0A0P7YHB0"/>
<reference evidence="3 4" key="1">
    <citation type="submission" date="2015-08" db="EMBL/GenBank/DDBJ databases">
        <title>The genome of the Asian arowana (Scleropages formosus).</title>
        <authorList>
            <person name="Tan M.H."/>
            <person name="Gan H.M."/>
            <person name="Croft L.J."/>
            <person name="Austin C.M."/>
        </authorList>
    </citation>
    <scope>NUCLEOTIDE SEQUENCE [LARGE SCALE GENOMIC DNA]</scope>
    <source>
        <strain evidence="3">Aro1</strain>
    </source>
</reference>
<keyword evidence="2" id="KW-0472">Membrane</keyword>
<evidence type="ECO:0000256" key="1">
    <source>
        <dbReference type="SAM" id="MobiDB-lite"/>
    </source>
</evidence>
<organism evidence="3 4">
    <name type="scientific">Scleropages formosus</name>
    <name type="common">Asian bonytongue</name>
    <name type="synonym">Osteoglossum formosum</name>
    <dbReference type="NCBI Taxonomy" id="113540"/>
    <lineage>
        <taxon>Eukaryota</taxon>
        <taxon>Metazoa</taxon>
        <taxon>Chordata</taxon>
        <taxon>Craniata</taxon>
        <taxon>Vertebrata</taxon>
        <taxon>Euteleostomi</taxon>
        <taxon>Actinopterygii</taxon>
        <taxon>Neopterygii</taxon>
        <taxon>Teleostei</taxon>
        <taxon>Osteoglossocephala</taxon>
        <taxon>Osteoglossomorpha</taxon>
        <taxon>Osteoglossiformes</taxon>
        <taxon>Osteoglossidae</taxon>
        <taxon>Scleropages</taxon>
    </lineage>
</organism>
<name>A0A0P7YHB0_SCLFO</name>
<feature type="region of interest" description="Disordered" evidence="1">
    <location>
        <begin position="226"/>
        <end position="273"/>
    </location>
</feature>
<feature type="region of interest" description="Disordered" evidence="1">
    <location>
        <begin position="362"/>
        <end position="399"/>
    </location>
</feature>
<dbReference type="PANTHER" id="PTHR16209">
    <property type="entry name" value="VESICULAR, OVEREXPRESSED IN CANCER, PROSURVIVAL PROTEIN 1"/>
    <property type="match status" value="1"/>
</dbReference>
<feature type="non-terminal residue" evidence="3">
    <location>
        <position position="1"/>
    </location>
</feature>
<evidence type="ECO:0000313" key="3">
    <source>
        <dbReference type="EMBL" id="KPP66499.1"/>
    </source>
</evidence>
<evidence type="ECO:0000256" key="2">
    <source>
        <dbReference type="SAM" id="Phobius"/>
    </source>
</evidence>
<evidence type="ECO:0000313" key="4">
    <source>
        <dbReference type="Proteomes" id="UP000034805"/>
    </source>
</evidence>
<feature type="compositionally biased region" description="Polar residues" evidence="1">
    <location>
        <begin position="234"/>
        <end position="247"/>
    </location>
</feature>
<dbReference type="InterPro" id="IPR021684">
    <property type="entry name" value="WBP1-like"/>
</dbReference>